<proteinExistence type="predicted"/>
<dbReference type="InterPro" id="IPR016032">
    <property type="entry name" value="Sig_transdc_resp-reg_C-effctor"/>
</dbReference>
<dbReference type="EMBL" id="RQPI01000012">
    <property type="protein sequence ID" value="RQW09674.1"/>
    <property type="molecule type" value="Genomic_DNA"/>
</dbReference>
<keyword evidence="9" id="KW-1185">Reference proteome</keyword>
<feature type="domain" description="HTH luxR-type" evidence="6">
    <location>
        <begin position="134"/>
        <end position="199"/>
    </location>
</feature>
<keyword evidence="3 8" id="KW-0238">DNA-binding</keyword>
<evidence type="ECO:0000256" key="2">
    <source>
        <dbReference type="ARBA" id="ARBA00023015"/>
    </source>
</evidence>
<dbReference type="SMART" id="SM00448">
    <property type="entry name" value="REC"/>
    <property type="match status" value="1"/>
</dbReference>
<dbReference type="PANTHER" id="PTHR43214">
    <property type="entry name" value="TWO-COMPONENT RESPONSE REGULATOR"/>
    <property type="match status" value="1"/>
</dbReference>
<dbReference type="Proteomes" id="UP000282529">
    <property type="component" value="Unassembled WGS sequence"/>
</dbReference>
<evidence type="ECO:0000313" key="8">
    <source>
        <dbReference type="EMBL" id="RQW09674.1"/>
    </source>
</evidence>
<evidence type="ECO:0000313" key="9">
    <source>
        <dbReference type="Proteomes" id="UP000282529"/>
    </source>
</evidence>
<dbReference type="InterPro" id="IPR058245">
    <property type="entry name" value="NreC/VraR/RcsB-like_REC"/>
</dbReference>
<dbReference type="RefSeq" id="WP_124696908.1">
    <property type="nucleotide sequence ID" value="NZ_JBHUFE010000026.1"/>
</dbReference>
<dbReference type="InterPro" id="IPR039420">
    <property type="entry name" value="WalR-like"/>
</dbReference>
<accession>A0A3N9P3L8</accession>
<dbReference type="InterPro" id="IPR011006">
    <property type="entry name" value="CheY-like_superfamily"/>
</dbReference>
<dbReference type="CDD" id="cd17535">
    <property type="entry name" value="REC_NarL-like"/>
    <property type="match status" value="1"/>
</dbReference>
<gene>
    <name evidence="8" type="ORF">EH198_18035</name>
</gene>
<organism evidence="8 9">
    <name type="scientific">Paenibacillus rhizophilus</name>
    <dbReference type="NCBI Taxonomy" id="1850366"/>
    <lineage>
        <taxon>Bacteria</taxon>
        <taxon>Bacillati</taxon>
        <taxon>Bacillota</taxon>
        <taxon>Bacilli</taxon>
        <taxon>Bacillales</taxon>
        <taxon>Paenibacillaceae</taxon>
        <taxon>Paenibacillus</taxon>
    </lineage>
</organism>
<keyword evidence="1 5" id="KW-0597">Phosphoprotein</keyword>
<dbReference type="OrthoDB" id="2972364at2"/>
<evidence type="ECO:0000256" key="5">
    <source>
        <dbReference type="PROSITE-ProRule" id="PRU00169"/>
    </source>
</evidence>
<keyword evidence="4" id="KW-0804">Transcription</keyword>
<evidence type="ECO:0000256" key="4">
    <source>
        <dbReference type="ARBA" id="ARBA00023163"/>
    </source>
</evidence>
<feature type="modified residue" description="4-aspartylphosphate" evidence="5">
    <location>
        <position position="57"/>
    </location>
</feature>
<evidence type="ECO:0000256" key="3">
    <source>
        <dbReference type="ARBA" id="ARBA00023125"/>
    </source>
</evidence>
<protein>
    <submittedName>
        <fullName evidence="8">DNA-binding response regulator</fullName>
    </submittedName>
</protein>
<feature type="domain" description="Response regulatory" evidence="7">
    <location>
        <begin position="6"/>
        <end position="122"/>
    </location>
</feature>
<dbReference type="GO" id="GO:0000160">
    <property type="term" value="P:phosphorelay signal transduction system"/>
    <property type="evidence" value="ECO:0007669"/>
    <property type="project" value="InterPro"/>
</dbReference>
<dbReference type="Pfam" id="PF00072">
    <property type="entry name" value="Response_reg"/>
    <property type="match status" value="1"/>
</dbReference>
<sequence>MDSIINVILVDDHPLVMEGLRSFLDRDHGIIVLAVFDKAKDLLAQLPSYKVDVIVMDIRMPEMNGFELARSIKAGYESIRLVMLSGYSYEEYQRAAFEIGVHAFVPKNAPYSSIVNAIRQSFLGNILVTERAMQYMNRDRLTRMEHRILQLIAQEQNNQQISDELGISKRTTESHISSILIKLGVDSRVGAVVKGFQNGILNA</sequence>
<dbReference type="PROSITE" id="PS50110">
    <property type="entry name" value="RESPONSE_REGULATORY"/>
    <property type="match status" value="1"/>
</dbReference>
<evidence type="ECO:0000259" key="7">
    <source>
        <dbReference type="PROSITE" id="PS50110"/>
    </source>
</evidence>
<comment type="caution">
    <text evidence="8">The sequence shown here is derived from an EMBL/GenBank/DDBJ whole genome shotgun (WGS) entry which is preliminary data.</text>
</comment>
<name>A0A3N9P3L8_9BACL</name>
<dbReference type="GO" id="GO:0003677">
    <property type="term" value="F:DNA binding"/>
    <property type="evidence" value="ECO:0007669"/>
    <property type="project" value="UniProtKB-KW"/>
</dbReference>
<dbReference type="InterPro" id="IPR000792">
    <property type="entry name" value="Tscrpt_reg_LuxR_C"/>
</dbReference>
<evidence type="ECO:0000256" key="1">
    <source>
        <dbReference type="ARBA" id="ARBA00022553"/>
    </source>
</evidence>
<dbReference type="AlphaFoldDB" id="A0A3N9P3L8"/>
<dbReference type="PRINTS" id="PR00038">
    <property type="entry name" value="HTHLUXR"/>
</dbReference>
<dbReference type="PROSITE" id="PS50043">
    <property type="entry name" value="HTH_LUXR_2"/>
    <property type="match status" value="1"/>
</dbReference>
<keyword evidence="2" id="KW-0805">Transcription regulation</keyword>
<dbReference type="SMART" id="SM00421">
    <property type="entry name" value="HTH_LUXR"/>
    <property type="match status" value="1"/>
</dbReference>
<dbReference type="GO" id="GO:0006355">
    <property type="term" value="P:regulation of DNA-templated transcription"/>
    <property type="evidence" value="ECO:0007669"/>
    <property type="project" value="InterPro"/>
</dbReference>
<dbReference type="PANTHER" id="PTHR43214:SF44">
    <property type="entry name" value="TWO-COMPONENT RESPONSE REGULATOR"/>
    <property type="match status" value="1"/>
</dbReference>
<dbReference type="SUPFAM" id="SSF46894">
    <property type="entry name" value="C-terminal effector domain of the bipartite response regulators"/>
    <property type="match status" value="1"/>
</dbReference>
<dbReference type="SUPFAM" id="SSF52172">
    <property type="entry name" value="CheY-like"/>
    <property type="match status" value="1"/>
</dbReference>
<reference evidence="8 9" key="1">
    <citation type="submission" date="2018-11" db="EMBL/GenBank/DDBJ databases">
        <title>Genome sequence of strain 7197.</title>
        <authorList>
            <person name="Gao J."/>
            <person name="Sun J."/>
        </authorList>
    </citation>
    <scope>NUCLEOTIDE SEQUENCE [LARGE SCALE GENOMIC DNA]</scope>
    <source>
        <strain evidence="8 9">7197</strain>
    </source>
</reference>
<dbReference type="Gene3D" id="3.40.50.2300">
    <property type="match status" value="1"/>
</dbReference>
<dbReference type="CDD" id="cd06170">
    <property type="entry name" value="LuxR_C_like"/>
    <property type="match status" value="1"/>
</dbReference>
<dbReference type="InterPro" id="IPR001789">
    <property type="entry name" value="Sig_transdc_resp-reg_receiver"/>
</dbReference>
<evidence type="ECO:0000259" key="6">
    <source>
        <dbReference type="PROSITE" id="PS50043"/>
    </source>
</evidence>
<dbReference type="Pfam" id="PF00196">
    <property type="entry name" value="GerE"/>
    <property type="match status" value="1"/>
</dbReference>